<keyword evidence="3" id="KW-0472">Membrane</keyword>
<accession>A0AAX6HKB9</accession>
<keyword evidence="8" id="KW-1185">Reference proteome</keyword>
<keyword evidence="2" id="KW-0547">Nucleotide-binding</keyword>
<evidence type="ECO:0000256" key="3">
    <source>
        <dbReference type="ARBA" id="ARBA00022787"/>
    </source>
</evidence>
<evidence type="ECO:0000256" key="4">
    <source>
        <dbReference type="ARBA" id="ARBA00022840"/>
    </source>
</evidence>
<dbReference type="EMBL" id="JANAVB010008599">
    <property type="protein sequence ID" value="KAJ6841530.1"/>
    <property type="molecule type" value="Genomic_DNA"/>
</dbReference>
<reference evidence="7" key="2">
    <citation type="submission" date="2023-04" db="EMBL/GenBank/DDBJ databases">
        <authorList>
            <person name="Bruccoleri R.E."/>
            <person name="Oakeley E.J."/>
            <person name="Faust A.-M."/>
            <person name="Dessus-Babus S."/>
            <person name="Altorfer M."/>
            <person name="Burckhardt D."/>
            <person name="Oertli M."/>
            <person name="Naumann U."/>
            <person name="Petersen F."/>
            <person name="Wong J."/>
        </authorList>
    </citation>
    <scope>NUCLEOTIDE SEQUENCE</scope>
    <source>
        <strain evidence="7">GSM-AAB239-AS_SAM_17_03QT</strain>
        <tissue evidence="7">Leaf</tissue>
    </source>
</reference>
<keyword evidence="4" id="KW-0067">ATP-binding</keyword>
<dbReference type="GO" id="GO:0016887">
    <property type="term" value="F:ATP hydrolysis activity"/>
    <property type="evidence" value="ECO:0007669"/>
    <property type="project" value="InterPro"/>
</dbReference>
<dbReference type="GO" id="GO:0005524">
    <property type="term" value="F:ATP binding"/>
    <property type="evidence" value="ECO:0007669"/>
    <property type="project" value="UniProtKB-KW"/>
</dbReference>
<dbReference type="AlphaFoldDB" id="A0AAX6HKB9"/>
<dbReference type="InterPro" id="IPR003593">
    <property type="entry name" value="AAA+_ATPase"/>
</dbReference>
<feature type="region of interest" description="Disordered" evidence="5">
    <location>
        <begin position="649"/>
        <end position="683"/>
    </location>
</feature>
<keyword evidence="3" id="KW-1000">Mitochondrion outer membrane</keyword>
<dbReference type="SUPFAM" id="SSF52540">
    <property type="entry name" value="P-loop containing nucleoside triphosphate hydrolases"/>
    <property type="match status" value="1"/>
</dbReference>
<evidence type="ECO:0000259" key="6">
    <source>
        <dbReference type="SMART" id="SM00382"/>
    </source>
</evidence>
<comment type="caution">
    <text evidence="7">The sequence shown here is derived from an EMBL/GenBank/DDBJ whole genome shotgun (WGS) entry which is preliminary data.</text>
</comment>
<sequence>MAETIVKKEEQEEHAKAPPAQPGPDQEPAPWRRTAAGDIHVSLESFPYHLCETTKEVLRSSAHLHLVCKKKFAAHVPSLSRLLRLYGPSGSEIYQETLAMALAKQFGATLLIFDPLPQPVDSSLAAADTTVTGATTADTDTRGILPIISRLVKFASEECKSGPLVVFLSDIFVNDIKKSIAGSVTMFSMLKDHLDKLPAGVLVIGSRVHEEEKSHSSHRYVPSKSKSKQEHKKETTKKKKKLGDLFPHQVTIRIPRDEDQVASWKHRLDQDAGTLRARRNNARIRSALELIGWSCSDLETNHRIEARMLSDESVSRVVGYAVMHHLESRKPDAGDVLSSDSIRHGFDLLEAIKRGDESPKKSLKDVVVTANVFEKKLLDDVVPPEELRVGFEDVGGLDDVKEALRESVILPLRRPELFSKGQLRNPCKRGILLFGPPGTGKTLLARAVAAEAGANLINLSTSSSRWQGDAERYARAAFALASKIAPSVVFVDEIDAMMSSSRGGSGEHKSSLRAFKNEFMMNWDRLDARQVLIVAASSKPYDLDEDVLRRFPRRLMVGLPDSSDREKILRVVLSEEELAPDVDLVAVANTTDGYSGGDLRELCVVAARCAIREVLEKERSSASSGSGGVGVRAFGMDDFRYAREHVGAASTSSGSAGDGKLGEWSNRYGEGGSRKKQVPSYFL</sequence>
<evidence type="ECO:0000256" key="1">
    <source>
        <dbReference type="ARBA" id="ARBA00004572"/>
    </source>
</evidence>
<proteinExistence type="predicted"/>
<dbReference type="InterPro" id="IPR041569">
    <property type="entry name" value="AAA_lid_3"/>
</dbReference>
<dbReference type="SMART" id="SM00382">
    <property type="entry name" value="AAA"/>
    <property type="match status" value="1"/>
</dbReference>
<feature type="compositionally biased region" description="Basic and acidic residues" evidence="5">
    <location>
        <begin position="1"/>
        <end position="16"/>
    </location>
</feature>
<evidence type="ECO:0000256" key="2">
    <source>
        <dbReference type="ARBA" id="ARBA00022741"/>
    </source>
</evidence>
<gene>
    <name evidence="7" type="ORF">M6B38_306585</name>
</gene>
<reference evidence="7" key="1">
    <citation type="journal article" date="2023" name="GigaByte">
        <title>Genome assembly of the bearded iris, Iris pallida Lam.</title>
        <authorList>
            <person name="Bruccoleri R.E."/>
            <person name="Oakeley E.J."/>
            <person name="Faust A.M.E."/>
            <person name="Altorfer M."/>
            <person name="Dessus-Babus S."/>
            <person name="Burckhardt D."/>
            <person name="Oertli M."/>
            <person name="Naumann U."/>
            <person name="Petersen F."/>
            <person name="Wong J."/>
        </authorList>
    </citation>
    <scope>NUCLEOTIDE SEQUENCE</scope>
    <source>
        <strain evidence="7">GSM-AAB239-AS_SAM_17_03QT</strain>
    </source>
</reference>
<evidence type="ECO:0000313" key="8">
    <source>
        <dbReference type="Proteomes" id="UP001140949"/>
    </source>
</evidence>
<dbReference type="GO" id="GO:0005741">
    <property type="term" value="C:mitochondrial outer membrane"/>
    <property type="evidence" value="ECO:0007669"/>
    <property type="project" value="UniProtKB-SubCell"/>
</dbReference>
<evidence type="ECO:0000313" key="7">
    <source>
        <dbReference type="EMBL" id="KAJ6841530.1"/>
    </source>
</evidence>
<dbReference type="InterPro" id="IPR027417">
    <property type="entry name" value="P-loop_NTPase"/>
</dbReference>
<feature type="region of interest" description="Disordered" evidence="5">
    <location>
        <begin position="209"/>
        <end position="240"/>
    </location>
</feature>
<evidence type="ECO:0000256" key="5">
    <source>
        <dbReference type="SAM" id="MobiDB-lite"/>
    </source>
</evidence>
<keyword evidence="3" id="KW-0496">Mitochondrion</keyword>
<dbReference type="Gene3D" id="3.40.50.300">
    <property type="entry name" value="P-loop containing nucleotide triphosphate hydrolases"/>
    <property type="match status" value="1"/>
</dbReference>
<dbReference type="Pfam" id="PF00004">
    <property type="entry name" value="AAA"/>
    <property type="match status" value="1"/>
</dbReference>
<feature type="domain" description="AAA+ ATPase" evidence="6">
    <location>
        <begin position="427"/>
        <end position="561"/>
    </location>
</feature>
<dbReference type="PANTHER" id="PTHR45644:SF73">
    <property type="entry name" value="AAA-TYPE ATPASE FAMILY PROTEIN"/>
    <property type="match status" value="1"/>
</dbReference>
<feature type="region of interest" description="Disordered" evidence="5">
    <location>
        <begin position="1"/>
        <end position="31"/>
    </location>
</feature>
<dbReference type="Pfam" id="PF17862">
    <property type="entry name" value="AAA_lid_3"/>
    <property type="match status" value="1"/>
</dbReference>
<dbReference type="Proteomes" id="UP001140949">
    <property type="component" value="Unassembled WGS sequence"/>
</dbReference>
<organism evidence="7 8">
    <name type="scientific">Iris pallida</name>
    <name type="common">Sweet iris</name>
    <dbReference type="NCBI Taxonomy" id="29817"/>
    <lineage>
        <taxon>Eukaryota</taxon>
        <taxon>Viridiplantae</taxon>
        <taxon>Streptophyta</taxon>
        <taxon>Embryophyta</taxon>
        <taxon>Tracheophyta</taxon>
        <taxon>Spermatophyta</taxon>
        <taxon>Magnoliopsida</taxon>
        <taxon>Liliopsida</taxon>
        <taxon>Asparagales</taxon>
        <taxon>Iridaceae</taxon>
        <taxon>Iridoideae</taxon>
        <taxon>Irideae</taxon>
        <taxon>Iris</taxon>
    </lineage>
</organism>
<protein>
    <recommendedName>
        <fullName evidence="6">AAA+ ATPase domain-containing protein</fullName>
    </recommendedName>
</protein>
<dbReference type="Gene3D" id="1.10.8.60">
    <property type="match status" value="1"/>
</dbReference>
<name>A0AAX6HKB9_IRIPA</name>
<comment type="subcellular location">
    <subcellularLocation>
        <location evidence="1">Mitochondrion outer membrane</location>
        <topology evidence="1">Single-pass membrane protein</topology>
    </subcellularLocation>
</comment>
<dbReference type="InterPro" id="IPR003959">
    <property type="entry name" value="ATPase_AAA_core"/>
</dbReference>
<dbReference type="PANTHER" id="PTHR45644">
    <property type="entry name" value="AAA ATPASE, PUTATIVE (AFU_ORTHOLOGUE AFUA_2G12920)-RELATED-RELATED"/>
    <property type="match status" value="1"/>
</dbReference>
<dbReference type="InterPro" id="IPR051701">
    <property type="entry name" value="Mito_OM_Translocase_MSP1"/>
</dbReference>